<protein>
    <recommendedName>
        <fullName evidence="1">PASTA domain-containing protein</fullName>
    </recommendedName>
</protein>
<gene>
    <name evidence="2" type="ORF">HEB94_001414</name>
</gene>
<proteinExistence type="predicted"/>
<keyword evidence="3" id="KW-1185">Reference proteome</keyword>
<dbReference type="AlphaFoldDB" id="A0A927MPN9"/>
<name>A0A927MPN9_9ACTN</name>
<dbReference type="EMBL" id="JADBEM010000001">
    <property type="protein sequence ID" value="MBE1604566.1"/>
    <property type="molecule type" value="Genomic_DNA"/>
</dbReference>
<accession>A0A927MPN9</accession>
<dbReference type="PROSITE" id="PS51178">
    <property type="entry name" value="PASTA"/>
    <property type="match status" value="1"/>
</dbReference>
<comment type="caution">
    <text evidence="2">The sequence shown here is derived from an EMBL/GenBank/DDBJ whole genome shotgun (WGS) entry which is preliminary data.</text>
</comment>
<dbReference type="Gene3D" id="3.30.10.20">
    <property type="match status" value="1"/>
</dbReference>
<evidence type="ECO:0000313" key="3">
    <source>
        <dbReference type="Proteomes" id="UP000638648"/>
    </source>
</evidence>
<feature type="domain" description="PASTA" evidence="1">
    <location>
        <begin position="67"/>
        <end position="139"/>
    </location>
</feature>
<reference evidence="2" key="1">
    <citation type="submission" date="2020-10" db="EMBL/GenBank/DDBJ databases">
        <title>Sequencing the genomes of 1000 actinobacteria strains.</title>
        <authorList>
            <person name="Klenk H.-P."/>
        </authorList>
    </citation>
    <scope>NUCLEOTIDE SEQUENCE</scope>
    <source>
        <strain evidence="2">DSM 45354</strain>
    </source>
</reference>
<evidence type="ECO:0000313" key="2">
    <source>
        <dbReference type="EMBL" id="MBE1604566.1"/>
    </source>
</evidence>
<organism evidence="2 3">
    <name type="scientific">Actinopolymorpha pittospori</name>
    <dbReference type="NCBI Taxonomy" id="648752"/>
    <lineage>
        <taxon>Bacteria</taxon>
        <taxon>Bacillati</taxon>
        <taxon>Actinomycetota</taxon>
        <taxon>Actinomycetes</taxon>
        <taxon>Propionibacteriales</taxon>
        <taxon>Actinopolymorphaceae</taxon>
        <taxon>Actinopolymorpha</taxon>
    </lineage>
</organism>
<dbReference type="InterPro" id="IPR005543">
    <property type="entry name" value="PASTA_dom"/>
</dbReference>
<dbReference type="Proteomes" id="UP000638648">
    <property type="component" value="Unassembled WGS sequence"/>
</dbReference>
<evidence type="ECO:0000259" key="1">
    <source>
        <dbReference type="PROSITE" id="PS51178"/>
    </source>
</evidence>
<dbReference type="RefSeq" id="WP_192749080.1">
    <property type="nucleotide sequence ID" value="NZ_BAABJL010000126.1"/>
</dbReference>
<sequence>MRVEMYEAVSGEAVSEDPGRPRLARPRFGLRAGSWSLLTVTVLAVGLGRLEEDCPSSDARSSDLAPGPASDVPAVMPNLLGRSARAAEETLGSNASVLLRDATGQDRAVLVTSNWQVCEQSPRAGGSLAGAPVTLKVVKYGEDC</sequence>